<name>A0A835NZA5_9PASS</name>
<dbReference type="AlphaFoldDB" id="A0A835NZA5"/>
<comment type="caution">
    <text evidence="2">The sequence shown here is derived from an EMBL/GenBank/DDBJ whole genome shotgun (WGS) entry which is preliminary data.</text>
</comment>
<feature type="compositionally biased region" description="Low complexity" evidence="1">
    <location>
        <begin position="65"/>
        <end position="108"/>
    </location>
</feature>
<dbReference type="EMBL" id="JADDUC020000003">
    <property type="protein sequence ID" value="KAI1240700.1"/>
    <property type="molecule type" value="Genomic_DNA"/>
</dbReference>
<reference evidence="2" key="1">
    <citation type="submission" date="2020-10" db="EMBL/GenBank/DDBJ databases">
        <title>Feather gene expression reveals the developmental basis of iridescence in African starlings.</title>
        <authorList>
            <person name="Rubenstein D.R."/>
        </authorList>
    </citation>
    <scope>NUCLEOTIDE SEQUENCE</scope>
    <source>
        <strain evidence="2">SS15</strain>
        <tissue evidence="2">Liver</tissue>
    </source>
</reference>
<reference evidence="3" key="3">
    <citation type="submission" date="2022-01" db="EMBL/GenBank/DDBJ databases">
        <authorList>
            <person name="Rubenstein D.R."/>
        </authorList>
    </citation>
    <scope>NUCLEOTIDE SEQUENCE</scope>
    <source>
        <strain evidence="3">SS15</strain>
        <tissue evidence="3">Liver</tissue>
    </source>
</reference>
<gene>
    <name evidence="3" type="ORF">IHE44_0009137</name>
    <name evidence="2" type="ORF">IHE44_006821</name>
</gene>
<dbReference type="EMBL" id="JADDUC010000025">
    <property type="protein sequence ID" value="KAG0124071.1"/>
    <property type="molecule type" value="Genomic_DNA"/>
</dbReference>
<reference evidence="3 4" key="2">
    <citation type="journal article" date="2021" name="J. Hered.">
        <title>Feather Gene Expression Elucidates the Developmental Basis of Plumage Iridescence in African Starlings.</title>
        <authorList>
            <person name="Rubenstein D.R."/>
            <person name="Corvelo A."/>
            <person name="MacManes M.D."/>
            <person name="Maia R."/>
            <person name="Narzisi G."/>
            <person name="Rousaki A."/>
            <person name="Vandenabeele P."/>
            <person name="Shawkey M.D."/>
            <person name="Solomon J."/>
        </authorList>
    </citation>
    <scope>NUCLEOTIDE SEQUENCE [LARGE SCALE GENOMIC DNA]</scope>
    <source>
        <strain evidence="3">SS15</strain>
    </source>
</reference>
<evidence type="ECO:0000256" key="1">
    <source>
        <dbReference type="SAM" id="MobiDB-lite"/>
    </source>
</evidence>
<proteinExistence type="predicted"/>
<protein>
    <submittedName>
        <fullName evidence="2">Uncharacterized protein</fullName>
    </submittedName>
</protein>
<sequence length="381" mass="41860">MISDTQCRRGFHQFWKPSVPELFLPFDDAFHIPVVKPLVTLYFPLDLFDICRRKVTNGTLPRSFSSSDTSINTPPSSSISSSKSSSILPKETSSSSRSLKSSSSSESSHNAAHHSQLDTLGVHLAAGKGCIQLPFTVYDQVQSSCPLPRKALKSPGLFQKPSGRSETGHKFKAGQTVQAGFTSQRAATHPNLGYTAQNLFEHGSKDQQSFLLLGLVTEQLVGNRQRSGFRGCQAIMAHCFQGLHKLCYLQLQLMLEIPEYQPLVSGILVATRHLHYVVKRSLRERPQFSIVYQVLNKLQTVDSTVLDEKGHCCHPVSQGFSFSSLPPSSSSPSTTRQLFAYLLSPRELTNASSSPSFRSSIVSFLPPSTISPSSSTAHSMR</sequence>
<organism evidence="2">
    <name type="scientific">Lamprotornis superbus</name>
    <dbReference type="NCBI Taxonomy" id="245042"/>
    <lineage>
        <taxon>Eukaryota</taxon>
        <taxon>Metazoa</taxon>
        <taxon>Chordata</taxon>
        <taxon>Craniata</taxon>
        <taxon>Vertebrata</taxon>
        <taxon>Euteleostomi</taxon>
        <taxon>Archelosauria</taxon>
        <taxon>Archosauria</taxon>
        <taxon>Dinosauria</taxon>
        <taxon>Saurischia</taxon>
        <taxon>Theropoda</taxon>
        <taxon>Coelurosauria</taxon>
        <taxon>Aves</taxon>
        <taxon>Neognathae</taxon>
        <taxon>Neoaves</taxon>
        <taxon>Telluraves</taxon>
        <taxon>Australaves</taxon>
        <taxon>Passeriformes</taxon>
        <taxon>Sturnidae</taxon>
        <taxon>Lamprotornis</taxon>
    </lineage>
</organism>
<evidence type="ECO:0000313" key="2">
    <source>
        <dbReference type="EMBL" id="KAG0124071.1"/>
    </source>
</evidence>
<feature type="region of interest" description="Disordered" evidence="1">
    <location>
        <begin position="62"/>
        <end position="114"/>
    </location>
</feature>
<keyword evidence="4" id="KW-1185">Reference proteome</keyword>
<evidence type="ECO:0000313" key="3">
    <source>
        <dbReference type="EMBL" id="KAI1240700.1"/>
    </source>
</evidence>
<evidence type="ECO:0000313" key="4">
    <source>
        <dbReference type="Proteomes" id="UP000618051"/>
    </source>
</evidence>
<dbReference type="Proteomes" id="UP000618051">
    <property type="component" value="Unassembled WGS sequence"/>
</dbReference>
<accession>A0A835NZA5</accession>